<reference evidence="2 3" key="1">
    <citation type="submission" date="2024-07" db="EMBL/GenBank/DDBJ databases">
        <title>Chromosome-level genome assembly of the water stick insect Ranatra chinensis (Heteroptera: Nepidae).</title>
        <authorList>
            <person name="Liu X."/>
        </authorList>
    </citation>
    <scope>NUCLEOTIDE SEQUENCE [LARGE SCALE GENOMIC DNA]</scope>
    <source>
        <strain evidence="2">Cailab_2021Rc</strain>
        <tissue evidence="2">Muscle</tissue>
    </source>
</reference>
<organism evidence="2 3">
    <name type="scientific">Ranatra chinensis</name>
    <dbReference type="NCBI Taxonomy" id="642074"/>
    <lineage>
        <taxon>Eukaryota</taxon>
        <taxon>Metazoa</taxon>
        <taxon>Ecdysozoa</taxon>
        <taxon>Arthropoda</taxon>
        <taxon>Hexapoda</taxon>
        <taxon>Insecta</taxon>
        <taxon>Pterygota</taxon>
        <taxon>Neoptera</taxon>
        <taxon>Paraneoptera</taxon>
        <taxon>Hemiptera</taxon>
        <taxon>Heteroptera</taxon>
        <taxon>Panheteroptera</taxon>
        <taxon>Nepomorpha</taxon>
        <taxon>Nepidae</taxon>
        <taxon>Ranatrinae</taxon>
        <taxon>Ranatra</taxon>
    </lineage>
</organism>
<gene>
    <name evidence="2" type="ORF">AAG570_010998</name>
</gene>
<evidence type="ECO:0000256" key="1">
    <source>
        <dbReference type="ARBA" id="ARBA00008308"/>
    </source>
</evidence>
<dbReference type="Pfam" id="PF06080">
    <property type="entry name" value="DUF938"/>
    <property type="match status" value="1"/>
</dbReference>
<comment type="similarity">
    <text evidence="1">Belongs to the UPF0585 family.</text>
</comment>
<proteinExistence type="inferred from homology"/>
<dbReference type="AlphaFoldDB" id="A0ABD0YJD0"/>
<dbReference type="PANTHER" id="PTHR20974">
    <property type="entry name" value="UPF0585 PROTEIN CG18661"/>
    <property type="match status" value="1"/>
</dbReference>
<protein>
    <recommendedName>
        <fullName evidence="4">Methyltransferase-like 26</fullName>
    </recommendedName>
</protein>
<name>A0ABD0YJD0_9HEMI</name>
<dbReference type="PANTHER" id="PTHR20974:SF0">
    <property type="entry name" value="UPF0585 PROTEIN CG18661"/>
    <property type="match status" value="1"/>
</dbReference>
<dbReference type="Gene3D" id="3.40.50.150">
    <property type="entry name" value="Vaccinia Virus protein VP39"/>
    <property type="match status" value="1"/>
</dbReference>
<sequence>MIKYFSLGAQKTSKHCHPAAERNKEPILSTLKLYINKPNAKLLEISSGSGQHVAHIAPHFPSVTFQPTEFEKSSINSINAYVAESPSKNILTAQELDVRQPAETWLGGTIEQNSLDYMLNINLIHISEWACTEGLFKGGSYALKPGGLLFTYGPYAVDGTITPESNVSFDAMLRSQNPGWGLRDIHKQLVPLANKLGIRLKHFHDLPANNKLLVWEKETE</sequence>
<keyword evidence="3" id="KW-1185">Reference proteome</keyword>
<accession>A0ABD0YJD0</accession>
<dbReference type="InterPro" id="IPR029063">
    <property type="entry name" value="SAM-dependent_MTases_sf"/>
</dbReference>
<dbReference type="InterPro" id="IPR010342">
    <property type="entry name" value="DUF938"/>
</dbReference>
<evidence type="ECO:0000313" key="3">
    <source>
        <dbReference type="Proteomes" id="UP001558652"/>
    </source>
</evidence>
<comment type="caution">
    <text evidence="2">The sequence shown here is derived from an EMBL/GenBank/DDBJ whole genome shotgun (WGS) entry which is preliminary data.</text>
</comment>
<dbReference type="Proteomes" id="UP001558652">
    <property type="component" value="Unassembled WGS sequence"/>
</dbReference>
<evidence type="ECO:0008006" key="4">
    <source>
        <dbReference type="Google" id="ProtNLM"/>
    </source>
</evidence>
<evidence type="ECO:0000313" key="2">
    <source>
        <dbReference type="EMBL" id="KAL1131381.1"/>
    </source>
</evidence>
<dbReference type="EMBL" id="JBFDAA010000006">
    <property type="protein sequence ID" value="KAL1131381.1"/>
    <property type="molecule type" value="Genomic_DNA"/>
</dbReference>
<dbReference type="SUPFAM" id="SSF53335">
    <property type="entry name" value="S-adenosyl-L-methionine-dependent methyltransferases"/>
    <property type="match status" value="1"/>
</dbReference>